<evidence type="ECO:0000256" key="4">
    <source>
        <dbReference type="ARBA" id="ARBA00023136"/>
    </source>
</evidence>
<dbReference type="InterPro" id="IPR003598">
    <property type="entry name" value="Ig_sub2"/>
</dbReference>
<dbReference type="Pfam" id="PF07686">
    <property type="entry name" value="V-set"/>
    <property type="match status" value="1"/>
</dbReference>
<feature type="domain" description="Ig-like" evidence="7">
    <location>
        <begin position="340"/>
        <end position="431"/>
    </location>
</feature>
<evidence type="ECO:0000313" key="10">
    <source>
        <dbReference type="Proteomes" id="UP000242457"/>
    </source>
</evidence>
<reference evidence="9 10" key="1">
    <citation type="submission" date="2014-07" db="EMBL/GenBank/DDBJ databases">
        <title>Genomic and transcriptomic analysis on Apis cerana provide comprehensive insights into honey bee biology.</title>
        <authorList>
            <person name="Diao Q."/>
            <person name="Sun L."/>
            <person name="Zheng H."/>
            <person name="Zheng H."/>
            <person name="Xu S."/>
            <person name="Wang S."/>
            <person name="Zeng Z."/>
            <person name="Hu F."/>
            <person name="Su S."/>
            <person name="Wu J."/>
        </authorList>
    </citation>
    <scope>NUCLEOTIDE SEQUENCE [LARGE SCALE GENOMIC DNA]</scope>
    <source>
        <tissue evidence="9">Pupae without intestine</tissue>
    </source>
</reference>
<feature type="region of interest" description="Disordered" evidence="6">
    <location>
        <begin position="608"/>
        <end position="642"/>
    </location>
</feature>
<name>A0A2A3E4B9_APICC</name>
<gene>
    <name evidence="9" type="ORF">APICC_07681</name>
</gene>
<evidence type="ECO:0000256" key="6">
    <source>
        <dbReference type="SAM" id="MobiDB-lite"/>
    </source>
</evidence>
<evidence type="ECO:0000259" key="8">
    <source>
        <dbReference type="PROSITE" id="PS50853"/>
    </source>
</evidence>
<sequence length="730" mass="80666">MAPILDSHLSTSSKAPLRLVWASKGEDVELPCDITPPTPNDTVNMVLWFKDTAGIPLYSLDARSRDLASAIHWAVSDDLGKRTYFQIGNGHQAKLKVTKVAYRDQGIFRCRVDFINSPTRNFRVNLTLVEEPSRPVIYDAQGREVTGVGGPFLEGYNLALICQVSGGRPKPTVTWWMDGEILDGVDDTPHVGSPSKFTENQLFIANVTRSLWGKKLECRAQSPPMSSPIVREVPLDIYLKPALVKIVLPEDQIYANRPITARCETWGSSPAARVVWRLGRQVIGDSNVSTTQRSNSTVSKLPLILGKDDNGRKLTCRAENPRFPGGVLEQTEIVDVAYGPVVSIDLATGYGLDTLREGDDLKFVCDVDSNPPPTSIVWYHKDNRLEHDVAEGTLIASNTLTLRVLTLAHAGEYSCEAINSVGGGRSPPILVRMKCKYLRPRDCRRRRCCCCCYYYYYLWIPDAPRCRGGYERREVTAGRYETVSLRCEVDSVPKDGVRFSWTYNGTLGDVLPMPNSKARNNGLVSVLEYTPTVDTDFGTLACWASNSVGRQRAPCIFNIVAGKPPQPPSDCSLNNETTSLQVNCVPGADGGTPQYFLLEVRGTARRDPVQSSAYSPTLHAPQSDQGTVGGEAPPIYQERNPRPSFQIRGLDPGLDYTFYVYAVNGQGRSEPVLLENVRVAEVTGEGRIERNGLFLEDLKKALPKSSPENVIIVVALTGTEEKRKRDSSNF</sequence>
<dbReference type="Pfam" id="PF13927">
    <property type="entry name" value="Ig_3"/>
    <property type="match status" value="1"/>
</dbReference>
<dbReference type="Pfam" id="PF08205">
    <property type="entry name" value="C2-set_2"/>
    <property type="match status" value="2"/>
</dbReference>
<keyword evidence="5" id="KW-1015">Disulfide bond</keyword>
<proteinExistence type="predicted"/>
<dbReference type="InterPro" id="IPR013783">
    <property type="entry name" value="Ig-like_fold"/>
</dbReference>
<dbReference type="SUPFAM" id="SSF49265">
    <property type="entry name" value="Fibronectin type III"/>
    <property type="match status" value="1"/>
</dbReference>
<dbReference type="GO" id="GO:0016020">
    <property type="term" value="C:membrane"/>
    <property type="evidence" value="ECO:0007669"/>
    <property type="project" value="UniProtKB-SubCell"/>
</dbReference>
<dbReference type="SUPFAM" id="SSF48726">
    <property type="entry name" value="Immunoglobulin"/>
    <property type="match status" value="5"/>
</dbReference>
<evidence type="ECO:0000256" key="3">
    <source>
        <dbReference type="ARBA" id="ARBA00022989"/>
    </source>
</evidence>
<evidence type="ECO:0000256" key="5">
    <source>
        <dbReference type="ARBA" id="ARBA00023157"/>
    </source>
</evidence>
<dbReference type="STRING" id="94128.A0A2A3E4B9"/>
<dbReference type="InterPro" id="IPR013106">
    <property type="entry name" value="Ig_V-set"/>
</dbReference>
<dbReference type="Proteomes" id="UP000242457">
    <property type="component" value="Unassembled WGS sequence"/>
</dbReference>
<evidence type="ECO:0000256" key="2">
    <source>
        <dbReference type="ARBA" id="ARBA00022692"/>
    </source>
</evidence>
<evidence type="ECO:0000259" key="7">
    <source>
        <dbReference type="PROSITE" id="PS50835"/>
    </source>
</evidence>
<accession>A0A2A3E4B9</accession>
<keyword evidence="4" id="KW-0472">Membrane</keyword>
<dbReference type="Gene3D" id="2.60.40.10">
    <property type="entry name" value="Immunoglobulins"/>
    <property type="match status" value="6"/>
</dbReference>
<evidence type="ECO:0000313" key="9">
    <source>
        <dbReference type="EMBL" id="PBC26577.1"/>
    </source>
</evidence>
<dbReference type="SMART" id="SM00409">
    <property type="entry name" value="IG"/>
    <property type="match status" value="4"/>
</dbReference>
<feature type="domain" description="Ig-like" evidence="7">
    <location>
        <begin position="3"/>
        <end position="127"/>
    </location>
</feature>
<dbReference type="SMART" id="SM00408">
    <property type="entry name" value="IGc2"/>
    <property type="match status" value="3"/>
</dbReference>
<dbReference type="SMART" id="SM00060">
    <property type="entry name" value="FN3"/>
    <property type="match status" value="1"/>
</dbReference>
<dbReference type="InterPro" id="IPR003961">
    <property type="entry name" value="FN3_dom"/>
</dbReference>
<dbReference type="AlphaFoldDB" id="A0A2A3E4B9"/>
<dbReference type="InterPro" id="IPR007110">
    <property type="entry name" value="Ig-like_dom"/>
</dbReference>
<feature type="domain" description="Ig-like" evidence="7">
    <location>
        <begin position="241"/>
        <end position="334"/>
    </location>
</feature>
<dbReference type="CDD" id="cd00096">
    <property type="entry name" value="Ig"/>
    <property type="match status" value="2"/>
</dbReference>
<comment type="subcellular location">
    <subcellularLocation>
        <location evidence="1">Membrane</location>
        <topology evidence="1">Single-pass membrane protein</topology>
    </subcellularLocation>
</comment>
<keyword evidence="2" id="KW-0812">Transmembrane</keyword>
<feature type="domain" description="Ig-like" evidence="7">
    <location>
        <begin position="461"/>
        <end position="547"/>
    </location>
</feature>
<dbReference type="Pfam" id="PF00041">
    <property type="entry name" value="fn3"/>
    <property type="match status" value="1"/>
</dbReference>
<dbReference type="CDD" id="cd00063">
    <property type="entry name" value="FN3"/>
    <property type="match status" value="1"/>
</dbReference>
<feature type="domain" description="Fibronectin type-III" evidence="8">
    <location>
        <begin position="564"/>
        <end position="682"/>
    </location>
</feature>
<dbReference type="PROSITE" id="PS50853">
    <property type="entry name" value="FN3"/>
    <property type="match status" value="1"/>
</dbReference>
<dbReference type="OrthoDB" id="6250964at2759"/>
<dbReference type="InterPro" id="IPR013162">
    <property type="entry name" value="CD80_C2-set"/>
</dbReference>
<organism evidence="9 10">
    <name type="scientific">Apis cerana cerana</name>
    <name type="common">Oriental honeybee</name>
    <dbReference type="NCBI Taxonomy" id="94128"/>
    <lineage>
        <taxon>Eukaryota</taxon>
        <taxon>Metazoa</taxon>
        <taxon>Ecdysozoa</taxon>
        <taxon>Arthropoda</taxon>
        <taxon>Hexapoda</taxon>
        <taxon>Insecta</taxon>
        <taxon>Pterygota</taxon>
        <taxon>Neoptera</taxon>
        <taxon>Endopterygota</taxon>
        <taxon>Hymenoptera</taxon>
        <taxon>Apocrita</taxon>
        <taxon>Aculeata</taxon>
        <taxon>Apoidea</taxon>
        <taxon>Anthophila</taxon>
        <taxon>Apidae</taxon>
        <taxon>Apis</taxon>
    </lineage>
</organism>
<protein>
    <submittedName>
        <fullName evidence="9">Neural cell adhesion molecule</fullName>
    </submittedName>
</protein>
<keyword evidence="10" id="KW-1185">Reference proteome</keyword>
<dbReference type="PROSITE" id="PS50835">
    <property type="entry name" value="IG_LIKE"/>
    <property type="match status" value="5"/>
</dbReference>
<dbReference type="InterPro" id="IPR036116">
    <property type="entry name" value="FN3_sf"/>
</dbReference>
<keyword evidence="3" id="KW-1133">Transmembrane helix</keyword>
<dbReference type="PANTHER" id="PTHR23278:SF4">
    <property type="entry name" value="SIDESTEP, ISOFORM C"/>
    <property type="match status" value="1"/>
</dbReference>
<dbReference type="PANTHER" id="PTHR23278">
    <property type="entry name" value="SIDESTEP PROTEIN"/>
    <property type="match status" value="1"/>
</dbReference>
<dbReference type="EMBL" id="KZ288379">
    <property type="protein sequence ID" value="PBC26577.1"/>
    <property type="molecule type" value="Genomic_DNA"/>
</dbReference>
<feature type="domain" description="Ig-like" evidence="7">
    <location>
        <begin position="135"/>
        <end position="236"/>
    </location>
</feature>
<dbReference type="InterPro" id="IPR003599">
    <property type="entry name" value="Ig_sub"/>
</dbReference>
<dbReference type="InterPro" id="IPR036179">
    <property type="entry name" value="Ig-like_dom_sf"/>
</dbReference>
<evidence type="ECO:0000256" key="1">
    <source>
        <dbReference type="ARBA" id="ARBA00004167"/>
    </source>
</evidence>
<feature type="compositionally biased region" description="Polar residues" evidence="6">
    <location>
        <begin position="609"/>
        <end position="626"/>
    </location>
</feature>